<dbReference type="Pfam" id="PF00823">
    <property type="entry name" value="PPE"/>
    <property type="match status" value="1"/>
</dbReference>
<feature type="compositionally biased region" description="Polar residues" evidence="2">
    <location>
        <begin position="308"/>
        <end position="322"/>
    </location>
</feature>
<proteinExistence type="inferred from homology"/>
<keyword evidence="5" id="KW-1185">Reference proteome</keyword>
<comment type="similarity">
    <text evidence="1">Belongs to the mycobacterial PPE family.</text>
</comment>
<dbReference type="SUPFAM" id="SSF140459">
    <property type="entry name" value="PE/PPE dimer-like"/>
    <property type="match status" value="1"/>
</dbReference>
<gene>
    <name evidence="4" type="ORF">KIH27_13105</name>
</gene>
<evidence type="ECO:0000313" key="4">
    <source>
        <dbReference type="EMBL" id="MBS9534525.1"/>
    </source>
</evidence>
<dbReference type="Gene3D" id="1.20.1260.20">
    <property type="entry name" value="PPE superfamily"/>
    <property type="match status" value="1"/>
</dbReference>
<evidence type="ECO:0000259" key="3">
    <source>
        <dbReference type="Pfam" id="PF00823"/>
    </source>
</evidence>
<accession>A0ABS5RJP4</accession>
<sequence length="410" mass="41147">MDFGMNPPEVNSARMYSGPGAGPMLAAATAWAGLAVDLELSANGWQSVLGDLAVDWVGPSALAMSAAAAPYVAWMHGAAAVAEQTAVQAHAAVTAFETAFAMTVPPPVVAANRSLLLALIATNFFGQNTPAIAATETAYAAMWAQDATAMYGYAGAAAGATALPPFTPPGQTADAAGSIEELAEVGRSIGTSGATTAQQMLAKLTAQAGSGSAAGPSAELPTSALIELGLIPLHLGLSLFGAVVIDGLGVVAIDLPGAVGATLLKEIAAAGASIPSVLATVTTPSATPIAVTVGQAVPLSGLSVPGSWTTATGVERPVTNSSADRDDTGEHADMVVPALAGMAGLRALSGLGETRRDAAPAAGRRLKTPRVERDSEIDIATELRELMDLHGSGVLTDTEFAKERERIFAE</sequence>
<organism evidence="4 5">
    <name type="scientific">Mycolicibacter acidiphilus</name>
    <dbReference type="NCBI Taxonomy" id="2835306"/>
    <lineage>
        <taxon>Bacteria</taxon>
        <taxon>Bacillati</taxon>
        <taxon>Actinomycetota</taxon>
        <taxon>Actinomycetes</taxon>
        <taxon>Mycobacteriales</taxon>
        <taxon>Mycobacteriaceae</taxon>
        <taxon>Mycolicibacter</taxon>
    </lineage>
</organism>
<dbReference type="InterPro" id="IPR000030">
    <property type="entry name" value="PPE_dom"/>
</dbReference>
<dbReference type="PANTHER" id="PTHR46766">
    <property type="entry name" value="GLUTAMINE-RICH PROTEIN 2"/>
    <property type="match status" value="1"/>
</dbReference>
<dbReference type="InterPro" id="IPR038332">
    <property type="entry name" value="PPE_sf"/>
</dbReference>
<dbReference type="Proteomes" id="UP001519535">
    <property type="component" value="Unassembled WGS sequence"/>
</dbReference>
<evidence type="ECO:0000313" key="5">
    <source>
        <dbReference type="Proteomes" id="UP001519535"/>
    </source>
</evidence>
<dbReference type="RefSeq" id="WP_214093395.1">
    <property type="nucleotide sequence ID" value="NZ_JAHCLR010000025.1"/>
</dbReference>
<dbReference type="EMBL" id="JAHCLR010000025">
    <property type="protein sequence ID" value="MBS9534525.1"/>
    <property type="molecule type" value="Genomic_DNA"/>
</dbReference>
<reference evidence="4 5" key="1">
    <citation type="submission" date="2021-05" db="EMBL/GenBank/DDBJ databases">
        <title>Mycobacterium acidophilum sp. nov., an extremely acid-tolerant member of the genus Mycobacterium.</title>
        <authorList>
            <person name="Xia J."/>
        </authorList>
    </citation>
    <scope>NUCLEOTIDE SEQUENCE [LARGE SCALE GENOMIC DNA]</scope>
    <source>
        <strain evidence="4 5">M1</strain>
    </source>
</reference>
<feature type="domain" description="PPE" evidence="3">
    <location>
        <begin position="2"/>
        <end position="164"/>
    </location>
</feature>
<evidence type="ECO:0000256" key="2">
    <source>
        <dbReference type="SAM" id="MobiDB-lite"/>
    </source>
</evidence>
<dbReference type="PANTHER" id="PTHR46766:SF1">
    <property type="entry name" value="GLUTAMINE-RICH PROTEIN 2"/>
    <property type="match status" value="1"/>
</dbReference>
<comment type="caution">
    <text evidence="4">The sequence shown here is derived from an EMBL/GenBank/DDBJ whole genome shotgun (WGS) entry which is preliminary data.</text>
</comment>
<protein>
    <submittedName>
        <fullName evidence="4">PPE family protein</fullName>
    </submittedName>
</protein>
<evidence type="ECO:0000256" key="1">
    <source>
        <dbReference type="ARBA" id="ARBA00010652"/>
    </source>
</evidence>
<feature type="region of interest" description="Disordered" evidence="2">
    <location>
        <begin position="308"/>
        <end position="330"/>
    </location>
</feature>
<name>A0ABS5RJP4_9MYCO</name>